<dbReference type="InterPro" id="IPR012093">
    <property type="entry name" value="Pirin"/>
</dbReference>
<dbReference type="OrthoDB" id="198735at2759"/>
<reference evidence="3" key="1">
    <citation type="submission" date="2017-07" db="EMBL/GenBank/DDBJ databases">
        <title>Taro Niue Genome Assembly and Annotation.</title>
        <authorList>
            <person name="Atibalentja N."/>
            <person name="Keating K."/>
            <person name="Fields C.J."/>
        </authorList>
    </citation>
    <scope>NUCLEOTIDE SEQUENCE</scope>
    <source>
        <strain evidence="3">Niue_2</strain>
        <tissue evidence="3">Leaf</tissue>
    </source>
</reference>
<dbReference type="Pfam" id="PF05726">
    <property type="entry name" value="Pirin_C"/>
    <property type="match status" value="1"/>
</dbReference>
<dbReference type="EMBL" id="NMUH01000302">
    <property type="protein sequence ID" value="MQL76512.1"/>
    <property type="molecule type" value="Genomic_DNA"/>
</dbReference>
<keyword evidence="4" id="KW-1185">Reference proteome</keyword>
<dbReference type="SUPFAM" id="SSF51182">
    <property type="entry name" value="RmlC-like cupins"/>
    <property type="match status" value="1"/>
</dbReference>
<feature type="region of interest" description="Disordered" evidence="1">
    <location>
        <begin position="159"/>
        <end position="213"/>
    </location>
</feature>
<organism evidence="3 4">
    <name type="scientific">Colocasia esculenta</name>
    <name type="common">Wild taro</name>
    <name type="synonym">Arum esculentum</name>
    <dbReference type="NCBI Taxonomy" id="4460"/>
    <lineage>
        <taxon>Eukaryota</taxon>
        <taxon>Viridiplantae</taxon>
        <taxon>Streptophyta</taxon>
        <taxon>Embryophyta</taxon>
        <taxon>Tracheophyta</taxon>
        <taxon>Spermatophyta</taxon>
        <taxon>Magnoliopsida</taxon>
        <taxon>Liliopsida</taxon>
        <taxon>Araceae</taxon>
        <taxon>Aroideae</taxon>
        <taxon>Colocasieae</taxon>
        <taxon>Colocasia</taxon>
    </lineage>
</organism>
<comment type="caution">
    <text evidence="3">The sequence shown here is derived from an EMBL/GenBank/DDBJ whole genome shotgun (WGS) entry which is preliminary data.</text>
</comment>
<name>A0A843TUZ0_COLES</name>
<feature type="domain" description="Pirin C-terminal" evidence="2">
    <location>
        <begin position="266"/>
        <end position="318"/>
    </location>
</feature>
<dbReference type="InterPro" id="IPR008778">
    <property type="entry name" value="Pirin_C_dom"/>
</dbReference>
<dbReference type="AlphaFoldDB" id="A0A843TUZ0"/>
<dbReference type="PANTHER" id="PTHR13903:SF8">
    <property type="entry name" value="PIRIN"/>
    <property type="match status" value="1"/>
</dbReference>
<evidence type="ECO:0000259" key="2">
    <source>
        <dbReference type="Pfam" id="PF05726"/>
    </source>
</evidence>
<feature type="compositionally biased region" description="Basic residues" evidence="1">
    <location>
        <begin position="162"/>
        <end position="172"/>
    </location>
</feature>
<dbReference type="InterPro" id="IPR011051">
    <property type="entry name" value="RmlC_Cupin_sf"/>
</dbReference>
<accession>A0A843TUZ0</accession>
<proteinExistence type="predicted"/>
<protein>
    <recommendedName>
        <fullName evidence="2">Pirin C-terminal domain-containing protein</fullName>
    </recommendedName>
</protein>
<evidence type="ECO:0000313" key="3">
    <source>
        <dbReference type="EMBL" id="MQL76512.1"/>
    </source>
</evidence>
<feature type="compositionally biased region" description="Basic and acidic residues" evidence="1">
    <location>
        <begin position="173"/>
        <end position="194"/>
    </location>
</feature>
<dbReference type="InterPro" id="IPR014710">
    <property type="entry name" value="RmlC-like_jellyroll"/>
</dbReference>
<dbReference type="CDD" id="cd02247">
    <property type="entry name" value="cupin_pirin_C"/>
    <property type="match status" value="1"/>
</dbReference>
<evidence type="ECO:0000313" key="4">
    <source>
        <dbReference type="Proteomes" id="UP000652761"/>
    </source>
</evidence>
<sequence length="321" mass="35573">MPQSEKTGMVHVVDNISDGHDDVSREGTESVQSYLDGFKAAGSRTLAEVIREEDTRARSSAIASPRTDIAGLEIPVDDPESEYAMEGIISRPGHYPTIMLRFRLCMPEFKNLDPFLMLDEFSGTPPPIRHQSIANSVLNPMFPLFALSLISAPAGFPDHPHRGGFHPSRHCRAQGDDRARRSRVDDHRPRDHPFRNAGRGRRQHGPAALDQPLLQRKCTTPNPIFLELQSKDVSRVEKDGIDIRIIASEAFGVKSLVYTCTPTMYLGFFLEPSAQVHQRVPKGWNAFIYVLEGEGVFGGAESSPMATHHTLVLGIRDGLST</sequence>
<evidence type="ECO:0000256" key="1">
    <source>
        <dbReference type="SAM" id="MobiDB-lite"/>
    </source>
</evidence>
<dbReference type="PANTHER" id="PTHR13903">
    <property type="entry name" value="PIRIN-RELATED"/>
    <property type="match status" value="1"/>
</dbReference>
<dbReference type="Proteomes" id="UP000652761">
    <property type="component" value="Unassembled WGS sequence"/>
</dbReference>
<dbReference type="Gene3D" id="2.60.120.10">
    <property type="entry name" value="Jelly Rolls"/>
    <property type="match status" value="2"/>
</dbReference>
<gene>
    <name evidence="3" type="ORF">Taro_008892</name>
</gene>